<dbReference type="RefSeq" id="WP_112429284.1">
    <property type="nucleotide sequence ID" value="NZ_MCIF01000002.1"/>
</dbReference>
<name>A0A328VIT6_9CHLR</name>
<proteinExistence type="predicted"/>
<keyword evidence="3" id="KW-1185">Reference proteome</keyword>
<keyword evidence="1" id="KW-0812">Transmembrane</keyword>
<dbReference type="OrthoDB" id="156240at2"/>
<protein>
    <submittedName>
        <fullName evidence="2">Uncharacterized protein</fullName>
    </submittedName>
</protein>
<evidence type="ECO:0000256" key="1">
    <source>
        <dbReference type="SAM" id="Phobius"/>
    </source>
</evidence>
<comment type="caution">
    <text evidence="2">The sequence shown here is derived from an EMBL/GenBank/DDBJ whole genome shotgun (WGS) entry which is preliminary data.</text>
</comment>
<dbReference type="AlphaFoldDB" id="A0A328VIT6"/>
<dbReference type="Proteomes" id="UP000248706">
    <property type="component" value="Unassembled WGS sequence"/>
</dbReference>
<evidence type="ECO:0000313" key="2">
    <source>
        <dbReference type="EMBL" id="RAQ96042.1"/>
    </source>
</evidence>
<gene>
    <name evidence="2" type="ORF">A4R35_10895</name>
</gene>
<dbReference type="EMBL" id="MCIF01000002">
    <property type="protein sequence ID" value="RAQ96042.1"/>
    <property type="molecule type" value="Genomic_DNA"/>
</dbReference>
<sequence length="164" mass="18782">MQKTSLRMTKAFPRPSQEAPTEIRHFTLPDLLPPEHLLALNLTLGTLAQLACEEGLPHLIAEQQFTNSEICVLLPLLEAYPHYCPYEVLLASFTNGQITEAEVERCRRRLSLAQAEGVWDQEMRPVRNVLSRTRMKLYAFGIDIFSILETGYVLMRRTRQRPSG</sequence>
<reference evidence="2 3" key="1">
    <citation type="submission" date="2016-08" db="EMBL/GenBank/DDBJ databases">
        <title>Analysis of Carbohydrate Active Enzymes in Thermogemmatispora T81 Reveals Carbohydrate Degradation Ability.</title>
        <authorList>
            <person name="Tomazini A."/>
            <person name="Lal S."/>
            <person name="Stott M."/>
            <person name="Henrissat B."/>
            <person name="Polikarpov I."/>
            <person name="Sparling R."/>
            <person name="Levin D.B."/>
        </authorList>
    </citation>
    <scope>NUCLEOTIDE SEQUENCE [LARGE SCALE GENOMIC DNA]</scope>
    <source>
        <strain evidence="2 3">T81</strain>
    </source>
</reference>
<keyword evidence="1" id="KW-1133">Transmembrane helix</keyword>
<feature type="transmembrane region" description="Helical" evidence="1">
    <location>
        <begin position="137"/>
        <end position="155"/>
    </location>
</feature>
<keyword evidence="1" id="KW-0472">Membrane</keyword>
<evidence type="ECO:0000313" key="3">
    <source>
        <dbReference type="Proteomes" id="UP000248706"/>
    </source>
</evidence>
<organism evidence="2 3">
    <name type="scientific">Thermogemmatispora tikiterensis</name>
    <dbReference type="NCBI Taxonomy" id="1825093"/>
    <lineage>
        <taxon>Bacteria</taxon>
        <taxon>Bacillati</taxon>
        <taxon>Chloroflexota</taxon>
        <taxon>Ktedonobacteria</taxon>
        <taxon>Thermogemmatisporales</taxon>
        <taxon>Thermogemmatisporaceae</taxon>
        <taxon>Thermogemmatispora</taxon>
    </lineage>
</organism>
<accession>A0A328VIT6</accession>